<keyword evidence="12" id="KW-1185">Reference proteome</keyword>
<keyword evidence="7" id="KW-0472">Membrane</keyword>
<evidence type="ECO:0000313" key="12">
    <source>
        <dbReference type="Proteomes" id="UP000655287"/>
    </source>
</evidence>
<dbReference type="GO" id="GO:0005524">
    <property type="term" value="F:ATP binding"/>
    <property type="evidence" value="ECO:0007669"/>
    <property type="project" value="UniProtKB-KW"/>
</dbReference>
<gene>
    <name evidence="11" type="ORF">Sru01_53870</name>
</gene>
<dbReference type="InterPro" id="IPR003439">
    <property type="entry name" value="ABC_transporter-like_ATP-bd"/>
</dbReference>
<evidence type="ECO:0000256" key="5">
    <source>
        <dbReference type="ARBA" id="ARBA00022840"/>
    </source>
</evidence>
<reference evidence="11" key="1">
    <citation type="submission" date="2021-01" db="EMBL/GenBank/DDBJ databases">
        <title>Whole genome shotgun sequence of Sphaerisporangium rufum NBRC 109079.</title>
        <authorList>
            <person name="Komaki H."/>
            <person name="Tamura T."/>
        </authorList>
    </citation>
    <scope>NUCLEOTIDE SEQUENCE</scope>
    <source>
        <strain evidence="11">NBRC 109079</strain>
    </source>
</reference>
<evidence type="ECO:0000256" key="3">
    <source>
        <dbReference type="ARBA" id="ARBA00022475"/>
    </source>
</evidence>
<dbReference type="InterPro" id="IPR017871">
    <property type="entry name" value="ABC_transporter-like_CS"/>
</dbReference>
<sequence length="349" mass="37709">MPPVWATGRPFRSSAATRIRGVPRYTPPGRQAHSAGPPPVPNVVGMSVIELRNLHKTYAGRAAVDDVSFSVSEGEIFGVVGRNGAGKTTTVECVSGLRRPDGGTVTVTGLDPRRDRAEVRRRLGVQLQDCTLPDRLRAGEALELYASFYERPADWRALLEEFGLGAKRDTPFAKLSGGQRQRLSIALALVGRPRVAILDELTTGLDPQARRETWDLIEAVRARGVTIVLVTHFMEEAERLCDRIAVIDAGRVAAVDTPEGLIARVEGAERMSLRVEQRADPLLRELPEVTGLTRSGDQITVTGSDGLLFSVITTLAAHRLTPAGLRADRATLDDAFLALTGRPAAETTA</sequence>
<dbReference type="EMBL" id="BOOU01000073">
    <property type="protein sequence ID" value="GII80405.1"/>
    <property type="molecule type" value="Genomic_DNA"/>
</dbReference>
<dbReference type="GO" id="GO:0016887">
    <property type="term" value="F:ATP hydrolysis activity"/>
    <property type="evidence" value="ECO:0007669"/>
    <property type="project" value="InterPro"/>
</dbReference>
<dbReference type="SUPFAM" id="SSF52540">
    <property type="entry name" value="P-loop containing nucleoside triphosphate hydrolases"/>
    <property type="match status" value="1"/>
</dbReference>
<dbReference type="Gene3D" id="3.40.50.300">
    <property type="entry name" value="P-loop containing nucleotide triphosphate hydrolases"/>
    <property type="match status" value="1"/>
</dbReference>
<proteinExistence type="predicted"/>
<dbReference type="Pfam" id="PF00005">
    <property type="entry name" value="ABC_tran"/>
    <property type="match status" value="1"/>
</dbReference>
<keyword evidence="2" id="KW-0813">Transport</keyword>
<comment type="subcellular location">
    <subcellularLocation>
        <location evidence="1">Cell membrane</location>
        <topology evidence="1">Peripheral membrane protein</topology>
    </subcellularLocation>
</comment>
<evidence type="ECO:0000259" key="10">
    <source>
        <dbReference type="PROSITE" id="PS50893"/>
    </source>
</evidence>
<dbReference type="PROSITE" id="PS00211">
    <property type="entry name" value="ABC_TRANSPORTER_1"/>
    <property type="match status" value="1"/>
</dbReference>
<protein>
    <submittedName>
        <fullName evidence="11">Multidrug ABC transporter ATP-binding protein</fullName>
    </submittedName>
</protein>
<evidence type="ECO:0000313" key="11">
    <source>
        <dbReference type="EMBL" id="GII80405.1"/>
    </source>
</evidence>
<dbReference type="Proteomes" id="UP000655287">
    <property type="component" value="Unassembled WGS sequence"/>
</dbReference>
<dbReference type="GO" id="GO:0046677">
    <property type="term" value="P:response to antibiotic"/>
    <property type="evidence" value="ECO:0007669"/>
    <property type="project" value="UniProtKB-KW"/>
</dbReference>
<dbReference type="InterPro" id="IPR003593">
    <property type="entry name" value="AAA+_ATPase"/>
</dbReference>
<feature type="region of interest" description="Disordered" evidence="9">
    <location>
        <begin position="22"/>
        <end position="41"/>
    </location>
</feature>
<dbReference type="CDD" id="cd03230">
    <property type="entry name" value="ABC_DR_subfamily_A"/>
    <property type="match status" value="1"/>
</dbReference>
<dbReference type="FunFam" id="3.40.50.300:FF:000589">
    <property type="entry name" value="ABC transporter, ATP-binding subunit"/>
    <property type="match status" value="1"/>
</dbReference>
<keyword evidence="6" id="KW-1278">Translocase</keyword>
<keyword evidence="4" id="KW-0547">Nucleotide-binding</keyword>
<evidence type="ECO:0000256" key="6">
    <source>
        <dbReference type="ARBA" id="ARBA00022967"/>
    </source>
</evidence>
<dbReference type="InterPro" id="IPR050763">
    <property type="entry name" value="ABC_transporter_ATP-binding"/>
</dbReference>
<evidence type="ECO:0000256" key="4">
    <source>
        <dbReference type="ARBA" id="ARBA00022741"/>
    </source>
</evidence>
<evidence type="ECO:0000256" key="2">
    <source>
        <dbReference type="ARBA" id="ARBA00022448"/>
    </source>
</evidence>
<keyword evidence="5 11" id="KW-0067">ATP-binding</keyword>
<evidence type="ECO:0000256" key="8">
    <source>
        <dbReference type="ARBA" id="ARBA00023251"/>
    </source>
</evidence>
<dbReference type="GO" id="GO:0005886">
    <property type="term" value="C:plasma membrane"/>
    <property type="evidence" value="ECO:0007669"/>
    <property type="project" value="UniProtKB-SubCell"/>
</dbReference>
<comment type="caution">
    <text evidence="11">The sequence shown here is derived from an EMBL/GenBank/DDBJ whole genome shotgun (WGS) entry which is preliminary data.</text>
</comment>
<dbReference type="PROSITE" id="PS50893">
    <property type="entry name" value="ABC_TRANSPORTER_2"/>
    <property type="match status" value="1"/>
</dbReference>
<evidence type="ECO:0000256" key="1">
    <source>
        <dbReference type="ARBA" id="ARBA00004202"/>
    </source>
</evidence>
<evidence type="ECO:0000256" key="7">
    <source>
        <dbReference type="ARBA" id="ARBA00023136"/>
    </source>
</evidence>
<evidence type="ECO:0000256" key="9">
    <source>
        <dbReference type="SAM" id="MobiDB-lite"/>
    </source>
</evidence>
<organism evidence="11 12">
    <name type="scientific">Sphaerisporangium rufum</name>
    <dbReference type="NCBI Taxonomy" id="1381558"/>
    <lineage>
        <taxon>Bacteria</taxon>
        <taxon>Bacillati</taxon>
        <taxon>Actinomycetota</taxon>
        <taxon>Actinomycetes</taxon>
        <taxon>Streptosporangiales</taxon>
        <taxon>Streptosporangiaceae</taxon>
        <taxon>Sphaerisporangium</taxon>
    </lineage>
</organism>
<keyword evidence="3" id="KW-1003">Cell membrane</keyword>
<keyword evidence="8" id="KW-0046">Antibiotic resistance</keyword>
<accession>A0A919RAK9</accession>
<dbReference type="AlphaFoldDB" id="A0A919RAK9"/>
<name>A0A919RAK9_9ACTN</name>
<dbReference type="PANTHER" id="PTHR42711:SF16">
    <property type="entry name" value="ABC TRANSPORTER ATP-BINDING PROTEIN"/>
    <property type="match status" value="1"/>
</dbReference>
<dbReference type="InterPro" id="IPR027417">
    <property type="entry name" value="P-loop_NTPase"/>
</dbReference>
<dbReference type="SMART" id="SM00382">
    <property type="entry name" value="AAA"/>
    <property type="match status" value="1"/>
</dbReference>
<feature type="domain" description="ABC transporter" evidence="10">
    <location>
        <begin position="49"/>
        <end position="274"/>
    </location>
</feature>
<dbReference type="PANTHER" id="PTHR42711">
    <property type="entry name" value="ABC TRANSPORTER ATP-BINDING PROTEIN"/>
    <property type="match status" value="1"/>
</dbReference>